<dbReference type="AlphaFoldDB" id="A0A9W6EZQ1"/>
<dbReference type="GO" id="GO:0006511">
    <property type="term" value="P:ubiquitin-dependent protein catabolic process"/>
    <property type="evidence" value="ECO:0007669"/>
    <property type="project" value="TreeGrafter"/>
</dbReference>
<dbReference type="Pfam" id="PF14736">
    <property type="entry name" value="N_Asn_amidohyd"/>
    <property type="match status" value="1"/>
</dbReference>
<proteinExistence type="predicted"/>
<dbReference type="EMBL" id="BRXU01000004">
    <property type="protein sequence ID" value="GLC51298.1"/>
    <property type="molecule type" value="Genomic_DNA"/>
</dbReference>
<accession>A0A9W6EZQ1</accession>
<dbReference type="PANTHER" id="PTHR12498">
    <property type="entry name" value="N-TERMINAL ASPARAGINE AMIDOHYDROLASE"/>
    <property type="match status" value="1"/>
</dbReference>
<evidence type="ECO:0000313" key="2">
    <source>
        <dbReference type="Proteomes" id="UP001165080"/>
    </source>
</evidence>
<reference evidence="1 2" key="1">
    <citation type="journal article" date="2023" name="Commun. Biol.">
        <title>Reorganization of the ancestral sex-determining regions during the evolution of trioecy in Pleodorina starrii.</title>
        <authorList>
            <person name="Takahashi K."/>
            <person name="Suzuki S."/>
            <person name="Kawai-Toyooka H."/>
            <person name="Yamamoto K."/>
            <person name="Hamaji T."/>
            <person name="Ootsuki R."/>
            <person name="Yamaguchi H."/>
            <person name="Kawachi M."/>
            <person name="Higashiyama T."/>
            <person name="Nozaki H."/>
        </authorList>
    </citation>
    <scope>NUCLEOTIDE SEQUENCE [LARGE SCALE GENOMIC DNA]</scope>
    <source>
        <strain evidence="1 2">NIES-4479</strain>
    </source>
</reference>
<keyword evidence="2" id="KW-1185">Reference proteome</keyword>
<name>A0A9W6EZQ1_9CHLO</name>
<dbReference type="InterPro" id="IPR026750">
    <property type="entry name" value="NTAN1"/>
</dbReference>
<dbReference type="Proteomes" id="UP001165080">
    <property type="component" value="Unassembled WGS sequence"/>
</dbReference>
<dbReference type="PANTHER" id="PTHR12498:SF0">
    <property type="entry name" value="PROTEIN N-TERMINAL ASPARAGINE AMIDOHYDROLASE"/>
    <property type="match status" value="1"/>
</dbReference>
<dbReference type="GO" id="GO:0005634">
    <property type="term" value="C:nucleus"/>
    <property type="evidence" value="ECO:0007669"/>
    <property type="project" value="TreeGrafter"/>
</dbReference>
<gene>
    <name evidence="1" type="primary">PLEST004593</name>
    <name evidence="1" type="ORF">PLESTB_000487300</name>
</gene>
<evidence type="ECO:0000313" key="1">
    <source>
        <dbReference type="EMBL" id="GLC51298.1"/>
    </source>
</evidence>
<comment type="caution">
    <text evidence="1">The sequence shown here is derived from an EMBL/GenBank/DDBJ whole genome shotgun (WGS) entry which is preliminary data.</text>
</comment>
<protein>
    <submittedName>
        <fullName evidence="1">Uncharacterized protein</fullName>
    </submittedName>
</protein>
<organism evidence="1 2">
    <name type="scientific">Pleodorina starrii</name>
    <dbReference type="NCBI Taxonomy" id="330485"/>
    <lineage>
        <taxon>Eukaryota</taxon>
        <taxon>Viridiplantae</taxon>
        <taxon>Chlorophyta</taxon>
        <taxon>core chlorophytes</taxon>
        <taxon>Chlorophyceae</taxon>
        <taxon>CS clade</taxon>
        <taxon>Chlamydomonadales</taxon>
        <taxon>Volvocaceae</taxon>
        <taxon>Pleodorina</taxon>
    </lineage>
</organism>
<dbReference type="GO" id="GO:0008418">
    <property type="term" value="F:protein-N-terminal asparagine amidohydrolase activity"/>
    <property type="evidence" value="ECO:0007669"/>
    <property type="project" value="InterPro"/>
</dbReference>
<sequence>MGEQALVDFSKFTWHVGSTDATTCLIVVAVCHVTMKAWTAHYNSELAKRDTSIIDMLPDHMQRPDVWLVGSFCEPTGESKATLAGVLLQLQDSQLPFRVRLACVDAANTAAAGGPRALHLTMGCVSGGATESANASPAGFVDRGPELPRRFAHDHLDAGSSSGSAGGRLRNIVDTATARLRIPGLRCRRLSPLYIQYYAAQLELPDAVFLQKSSTSPKYEPLNFVQDVKEAYRYIVSQAEAKVTHVADACFEWVDEAATAAGAGEDGEGHALGGWRPVV</sequence>